<dbReference type="HOGENOM" id="CLU_1001230_0_0_1"/>
<evidence type="ECO:0000259" key="2">
    <source>
        <dbReference type="Pfam" id="PF24883"/>
    </source>
</evidence>
<evidence type="ECO:0000313" key="3">
    <source>
        <dbReference type="EMBL" id="EPS35753.1"/>
    </source>
</evidence>
<dbReference type="OrthoDB" id="674604at2759"/>
<evidence type="ECO:0000313" key="4">
    <source>
        <dbReference type="Proteomes" id="UP000015100"/>
    </source>
</evidence>
<comment type="caution">
    <text evidence="3">The sequence shown here is derived from an EMBL/GenBank/DDBJ whole genome shotgun (WGS) entry which is preliminary data.</text>
</comment>
<dbReference type="Pfam" id="PF24883">
    <property type="entry name" value="NPHP3_N"/>
    <property type="match status" value="1"/>
</dbReference>
<dbReference type="InterPro" id="IPR056884">
    <property type="entry name" value="NPHP3-like_N"/>
</dbReference>
<reference evidence="3 4" key="1">
    <citation type="journal article" date="2013" name="PLoS Genet.">
        <title>Genomic mechanisms accounting for the adaptation to parasitism in nematode-trapping fungi.</title>
        <authorList>
            <person name="Meerupati T."/>
            <person name="Andersson K.M."/>
            <person name="Friman E."/>
            <person name="Kumar D."/>
            <person name="Tunlid A."/>
            <person name="Ahren D."/>
        </authorList>
    </citation>
    <scope>NUCLEOTIDE SEQUENCE [LARGE SCALE GENOMIC DNA]</scope>
    <source>
        <strain evidence="3 4">CBS 200.50</strain>
    </source>
</reference>
<name>S8B9K7_DACHA</name>
<proteinExistence type="predicted"/>
<sequence length="278" mass="31106">MDPLSVTASIITLLDVVGKLIEYARNVKKEDDDIADIKTQTDALSQLFGRLKHLLEDPQNTKLLAVIDPNTLSECNELLASLQKRLEKQVQNSGSAQPALPTTSSSQGSKLKKWKQKFSSSIQTFVWPFTKPEFDRILANLKSYYSIIESTLQTEQIQLIVDIDQDKNLSKLPVAEGATFGSYEDQYEPECLPNTRVDLLEDIANWVAEPAAPRIFWLYGMAGTGKSTISRTVAKTLGANKQLAASFFKREEKRIVMLRDSSAPSLMTSLFISLIYDH</sequence>
<dbReference type="OMA" id="QISAWIH"/>
<evidence type="ECO:0000256" key="1">
    <source>
        <dbReference type="ARBA" id="ARBA00022737"/>
    </source>
</evidence>
<protein>
    <recommendedName>
        <fullName evidence="2">Nephrocystin 3-like N-terminal domain-containing protein</fullName>
    </recommendedName>
</protein>
<gene>
    <name evidence="3" type="ORF">H072_10713</name>
</gene>
<accession>S8B9K7</accession>
<dbReference type="EMBL" id="AQGS01001030">
    <property type="protein sequence ID" value="EPS35753.1"/>
    <property type="molecule type" value="Genomic_DNA"/>
</dbReference>
<keyword evidence="4" id="KW-1185">Reference proteome</keyword>
<reference evidence="4" key="2">
    <citation type="submission" date="2013-04" db="EMBL/GenBank/DDBJ databases">
        <title>Genomic mechanisms accounting for the adaptation to parasitism in nematode-trapping fungi.</title>
        <authorList>
            <person name="Ahren D.G."/>
        </authorList>
    </citation>
    <scope>NUCLEOTIDE SEQUENCE [LARGE SCALE GENOMIC DNA]</scope>
    <source>
        <strain evidence="4">CBS 200.50</strain>
    </source>
</reference>
<dbReference type="AlphaFoldDB" id="S8B9K7"/>
<feature type="domain" description="Nephrocystin 3-like N-terminal" evidence="2">
    <location>
        <begin position="202"/>
        <end position="253"/>
    </location>
</feature>
<dbReference type="InterPro" id="IPR027417">
    <property type="entry name" value="P-loop_NTPase"/>
</dbReference>
<dbReference type="Gene3D" id="3.40.50.300">
    <property type="entry name" value="P-loop containing nucleotide triphosphate hydrolases"/>
    <property type="match status" value="1"/>
</dbReference>
<organism evidence="3 4">
    <name type="scientific">Dactylellina haptotyla (strain CBS 200.50)</name>
    <name type="common">Nematode-trapping fungus</name>
    <name type="synonym">Monacrosporium haptotylum</name>
    <dbReference type="NCBI Taxonomy" id="1284197"/>
    <lineage>
        <taxon>Eukaryota</taxon>
        <taxon>Fungi</taxon>
        <taxon>Dikarya</taxon>
        <taxon>Ascomycota</taxon>
        <taxon>Pezizomycotina</taxon>
        <taxon>Orbiliomycetes</taxon>
        <taxon>Orbiliales</taxon>
        <taxon>Orbiliaceae</taxon>
        <taxon>Dactylellina</taxon>
    </lineage>
</organism>
<dbReference type="SUPFAM" id="SSF52540">
    <property type="entry name" value="P-loop containing nucleoside triphosphate hydrolases"/>
    <property type="match status" value="1"/>
</dbReference>
<dbReference type="STRING" id="1284197.S8B9K7"/>
<dbReference type="Proteomes" id="UP000015100">
    <property type="component" value="Unassembled WGS sequence"/>
</dbReference>
<keyword evidence="1" id="KW-0677">Repeat</keyword>